<evidence type="ECO:0000313" key="7">
    <source>
        <dbReference type="EMBL" id="KAG3216862.1"/>
    </source>
</evidence>
<feature type="domain" description="Tyrosine specific protein phosphatases" evidence="2">
    <location>
        <begin position="191"/>
        <end position="250"/>
    </location>
</feature>
<dbReference type="InterPro" id="IPR020422">
    <property type="entry name" value="TYR_PHOSPHATASE_DUAL_dom"/>
</dbReference>
<dbReference type="EMBL" id="RCMK01000366">
    <property type="protein sequence ID" value="KAG2933186.1"/>
    <property type="molecule type" value="Genomic_DNA"/>
</dbReference>
<dbReference type="EMBL" id="RCMI01000359">
    <property type="protein sequence ID" value="KAG2915283.1"/>
    <property type="molecule type" value="Genomic_DNA"/>
</dbReference>
<evidence type="ECO:0000259" key="1">
    <source>
        <dbReference type="PROSITE" id="PS50054"/>
    </source>
</evidence>
<organism evidence="8 9">
    <name type="scientific">Phytophthora cactorum</name>
    <dbReference type="NCBI Taxonomy" id="29920"/>
    <lineage>
        <taxon>Eukaryota</taxon>
        <taxon>Sar</taxon>
        <taxon>Stramenopiles</taxon>
        <taxon>Oomycota</taxon>
        <taxon>Peronosporomycetes</taxon>
        <taxon>Peronosporales</taxon>
        <taxon>Peronosporaceae</taxon>
        <taxon>Phytophthora</taxon>
    </lineage>
</organism>
<evidence type="ECO:0000313" key="4">
    <source>
        <dbReference type="EMBL" id="KAG2915283.1"/>
    </source>
</evidence>
<proteinExistence type="predicted"/>
<dbReference type="VEuPathDB" id="FungiDB:PC110_g14377"/>
<dbReference type="SMART" id="SM00195">
    <property type="entry name" value="DSPc"/>
    <property type="match status" value="1"/>
</dbReference>
<comment type="caution">
    <text evidence="8">The sequence shown here is derived from an EMBL/GenBank/DDBJ whole genome shotgun (WGS) entry which is preliminary data.</text>
</comment>
<dbReference type="EMBL" id="RCMG01000387">
    <property type="protein sequence ID" value="KAG2855217.1"/>
    <property type="molecule type" value="Genomic_DNA"/>
</dbReference>
<dbReference type="InterPro" id="IPR029021">
    <property type="entry name" value="Prot-tyrosine_phosphatase-like"/>
</dbReference>
<name>A0A329S077_9STRA</name>
<dbReference type="PROSITE" id="PS50056">
    <property type="entry name" value="TYR_PHOSPHATASE_2"/>
    <property type="match status" value="1"/>
</dbReference>
<dbReference type="PANTHER" id="PTHR46381:SF2">
    <property type="entry name" value="MAP KINASE PHOSPHATASE"/>
    <property type="match status" value="1"/>
</dbReference>
<evidence type="ECO:0000259" key="2">
    <source>
        <dbReference type="PROSITE" id="PS50056"/>
    </source>
</evidence>
<reference evidence="3" key="2">
    <citation type="submission" date="2018-10" db="EMBL/GenBank/DDBJ databases">
        <title>Effector identification in a new, highly contiguous assembly of the strawberry crown rot pathogen Phytophthora cactorum.</title>
        <authorList>
            <person name="Armitage A.D."/>
            <person name="Nellist C.F."/>
            <person name="Bates H."/>
            <person name="Vickerstaff R.J."/>
            <person name="Harrison R.J."/>
        </authorList>
    </citation>
    <scope>NUCLEOTIDE SEQUENCE</scope>
    <source>
        <strain evidence="3">15-7</strain>
        <strain evidence="4">4032</strain>
        <strain evidence="5">4040</strain>
        <strain evidence="6">P415</strain>
        <strain evidence="7">P421</strain>
    </source>
</reference>
<dbReference type="SUPFAM" id="SSF52799">
    <property type="entry name" value="(Phosphotyrosine protein) phosphatases II"/>
    <property type="match status" value="1"/>
</dbReference>
<dbReference type="STRING" id="29920.A0A329S077"/>
<dbReference type="Proteomes" id="UP000735874">
    <property type="component" value="Unassembled WGS sequence"/>
</dbReference>
<dbReference type="Pfam" id="PF00626">
    <property type="entry name" value="Gelsolin"/>
    <property type="match status" value="1"/>
</dbReference>
<evidence type="ECO:0000313" key="6">
    <source>
        <dbReference type="EMBL" id="KAG2983659.1"/>
    </source>
</evidence>
<protein>
    <submittedName>
        <fullName evidence="8">Uncharacterized protein</fullName>
    </submittedName>
</protein>
<feature type="domain" description="Tyrosine-protein phosphatase" evidence="1">
    <location>
        <begin position="115"/>
        <end position="272"/>
    </location>
</feature>
<dbReference type="Proteomes" id="UP000697107">
    <property type="component" value="Unassembled WGS sequence"/>
</dbReference>
<dbReference type="OrthoDB" id="165342at2759"/>
<dbReference type="InterPro" id="IPR000387">
    <property type="entry name" value="Tyr_Pase_dom"/>
</dbReference>
<sequence>MGNGQSRDRFEGVLPSVSGAKVANSEPATISIAWTATSPEPNAAVADSGVTVPPVLVGKIAPPGHALQQEESNSRLSLEASEVVRALNNVERTEDRFVIPESVRKSRTLDAYTGVCSEILPGFLYVSNFRVARDTAKLRALGITHIINSCGELKHCENGVEQREASEFNTLKLLLRDDASEDLTPFLPQVMEYIATSRQRSQEKETGKAEKVLVHCHQGVSRSCALAIAYVMLEQQLSYREASAMVRGQRAISSPNAAFICQLLEWEKDLQAMRTSGHEGAGFALGGLYRLTPHANYDPECLVLKRCYEPSAGSARQRQNMAIVRTPDGEKRLLWSQGTFVFQSPTTPTDLIIWHGSKCEIPDAVLRATELARQLLRMQTFAQLSDAATQMRIVEVQESSESHAASDLDQFGYATELQWSRKSMPKVPQLLLPTTEDTSNSAANVTGSDQLEVESTNVVSAPQLFILETIDEQGDDSWDQLANYDSEDLTPDSAFLLFSVKSQGLVEGYVWIGSSCSFTLDKVVQAAQKQIQSLSERNSSPSLILEHQNQESDEFWELFEAGY</sequence>
<dbReference type="PROSITE" id="PS50054">
    <property type="entry name" value="TYR_PHOSPHATASE_DUAL"/>
    <property type="match status" value="1"/>
</dbReference>
<dbReference type="EMBL" id="RCML01000252">
    <property type="protein sequence ID" value="KAG2983659.1"/>
    <property type="molecule type" value="Genomic_DNA"/>
</dbReference>
<dbReference type="Proteomes" id="UP000774804">
    <property type="component" value="Unassembled WGS sequence"/>
</dbReference>
<dbReference type="InterPro" id="IPR007123">
    <property type="entry name" value="Gelsolin-like_dom"/>
</dbReference>
<reference evidence="8 9" key="1">
    <citation type="submission" date="2018-01" db="EMBL/GenBank/DDBJ databases">
        <title>Draft genome of the strawberry crown rot pathogen Phytophthora cactorum.</title>
        <authorList>
            <person name="Armitage A.D."/>
            <person name="Lysoe E."/>
            <person name="Nellist C.F."/>
            <person name="Harrison R.J."/>
            <person name="Brurberg M.B."/>
        </authorList>
    </citation>
    <scope>NUCLEOTIDE SEQUENCE [LARGE SCALE GENOMIC DNA]</scope>
    <source>
        <strain evidence="8 9">10300</strain>
    </source>
</reference>
<dbReference type="InterPro" id="IPR000340">
    <property type="entry name" value="Dual-sp_phosphatase_cat-dom"/>
</dbReference>
<evidence type="ECO:0000313" key="5">
    <source>
        <dbReference type="EMBL" id="KAG2933186.1"/>
    </source>
</evidence>
<dbReference type="EMBL" id="MJFZ01000438">
    <property type="protein sequence ID" value="RAW29266.1"/>
    <property type="molecule type" value="Genomic_DNA"/>
</dbReference>
<evidence type="ECO:0000313" key="9">
    <source>
        <dbReference type="Proteomes" id="UP000251314"/>
    </source>
</evidence>
<dbReference type="InterPro" id="IPR029006">
    <property type="entry name" value="ADF-H/Gelsolin-like_dom_sf"/>
</dbReference>
<dbReference type="AlphaFoldDB" id="A0A329S077"/>
<dbReference type="Proteomes" id="UP000251314">
    <property type="component" value="Unassembled WGS sequence"/>
</dbReference>
<dbReference type="Gene3D" id="3.40.20.10">
    <property type="entry name" value="Severin"/>
    <property type="match status" value="1"/>
</dbReference>
<evidence type="ECO:0000313" key="8">
    <source>
        <dbReference type="EMBL" id="RAW29266.1"/>
    </source>
</evidence>
<dbReference type="Pfam" id="PF00782">
    <property type="entry name" value="DSPc"/>
    <property type="match status" value="1"/>
</dbReference>
<dbReference type="CDD" id="cd14498">
    <property type="entry name" value="DSP"/>
    <property type="match status" value="1"/>
</dbReference>
<dbReference type="SUPFAM" id="SSF55753">
    <property type="entry name" value="Actin depolymerizing proteins"/>
    <property type="match status" value="1"/>
</dbReference>
<dbReference type="Proteomes" id="UP000760860">
    <property type="component" value="Unassembled WGS sequence"/>
</dbReference>
<gene>
    <name evidence="8" type="ORF">PC110_g14377</name>
    <name evidence="3" type="ORF">PC113_g12638</name>
    <name evidence="4" type="ORF">PC115_g11442</name>
    <name evidence="5" type="ORF">PC117_g12927</name>
    <name evidence="6" type="ORF">PC118_g9296</name>
    <name evidence="7" type="ORF">PC129_g12298</name>
</gene>
<dbReference type="Proteomes" id="UP000736787">
    <property type="component" value="Unassembled WGS sequence"/>
</dbReference>
<accession>A0A329S077</accession>
<dbReference type="PANTHER" id="PTHR46381">
    <property type="entry name" value="MKPA PROTEIN"/>
    <property type="match status" value="1"/>
</dbReference>
<dbReference type="Gene3D" id="3.90.190.10">
    <property type="entry name" value="Protein tyrosine phosphatase superfamily"/>
    <property type="match status" value="1"/>
</dbReference>
<keyword evidence="9" id="KW-1185">Reference proteome</keyword>
<evidence type="ECO:0000313" key="3">
    <source>
        <dbReference type="EMBL" id="KAG2855217.1"/>
    </source>
</evidence>
<dbReference type="EMBL" id="RCMV01000459">
    <property type="protein sequence ID" value="KAG3216862.1"/>
    <property type="molecule type" value="Genomic_DNA"/>
</dbReference>